<evidence type="ECO:0000313" key="8">
    <source>
        <dbReference type="EMBL" id="MDR6533902.1"/>
    </source>
</evidence>
<comment type="similarity">
    <text evidence="6">Belongs to the DNA polymerase HolA subunit family.</text>
</comment>
<dbReference type="EC" id="2.7.7.7" evidence="1"/>
<dbReference type="RefSeq" id="WP_310034943.1">
    <property type="nucleotide sequence ID" value="NZ_JAVDRL010000016.1"/>
</dbReference>
<dbReference type="PANTHER" id="PTHR34388:SF1">
    <property type="entry name" value="DNA POLYMERASE III SUBUNIT DELTA"/>
    <property type="match status" value="1"/>
</dbReference>
<gene>
    <name evidence="8" type="ORF">J2800_004672</name>
</gene>
<keyword evidence="3 8" id="KW-0548">Nucleotidyltransferase</keyword>
<evidence type="ECO:0000256" key="5">
    <source>
        <dbReference type="ARBA" id="ARBA00022932"/>
    </source>
</evidence>
<name>A0ABU1N6J9_9CAUL</name>
<reference evidence="8 9" key="1">
    <citation type="submission" date="2023-07" db="EMBL/GenBank/DDBJ databases">
        <title>Sorghum-associated microbial communities from plants grown in Nebraska, USA.</title>
        <authorList>
            <person name="Schachtman D."/>
        </authorList>
    </citation>
    <scope>NUCLEOTIDE SEQUENCE [LARGE SCALE GENOMIC DNA]</scope>
    <source>
        <strain evidence="8 9">DS2154</strain>
    </source>
</reference>
<keyword evidence="5" id="KW-0239">DNA-directed DNA polymerase</keyword>
<comment type="catalytic activity">
    <reaction evidence="7">
        <text>DNA(n) + a 2'-deoxyribonucleoside 5'-triphosphate = DNA(n+1) + diphosphate</text>
        <dbReference type="Rhea" id="RHEA:22508"/>
        <dbReference type="Rhea" id="RHEA-COMP:17339"/>
        <dbReference type="Rhea" id="RHEA-COMP:17340"/>
        <dbReference type="ChEBI" id="CHEBI:33019"/>
        <dbReference type="ChEBI" id="CHEBI:61560"/>
        <dbReference type="ChEBI" id="CHEBI:173112"/>
        <dbReference type="EC" id="2.7.7.7"/>
    </reaction>
</comment>
<evidence type="ECO:0000256" key="1">
    <source>
        <dbReference type="ARBA" id="ARBA00012417"/>
    </source>
</evidence>
<keyword evidence="2 8" id="KW-0808">Transferase</keyword>
<dbReference type="EMBL" id="JAVDRL010000016">
    <property type="protein sequence ID" value="MDR6533902.1"/>
    <property type="molecule type" value="Genomic_DNA"/>
</dbReference>
<dbReference type="InterPro" id="IPR027417">
    <property type="entry name" value="P-loop_NTPase"/>
</dbReference>
<dbReference type="PANTHER" id="PTHR34388">
    <property type="entry name" value="DNA POLYMERASE III SUBUNIT DELTA"/>
    <property type="match status" value="1"/>
</dbReference>
<evidence type="ECO:0000256" key="6">
    <source>
        <dbReference type="ARBA" id="ARBA00034754"/>
    </source>
</evidence>
<accession>A0ABU1N6J9</accession>
<dbReference type="SUPFAM" id="SSF48019">
    <property type="entry name" value="post-AAA+ oligomerization domain-like"/>
    <property type="match status" value="1"/>
</dbReference>
<protein>
    <recommendedName>
        <fullName evidence="1">DNA-directed DNA polymerase</fullName>
        <ecNumber evidence="1">2.7.7.7</ecNumber>
    </recommendedName>
</protein>
<dbReference type="NCBIfam" id="TIGR01128">
    <property type="entry name" value="holA"/>
    <property type="match status" value="1"/>
</dbReference>
<evidence type="ECO:0000256" key="2">
    <source>
        <dbReference type="ARBA" id="ARBA00022679"/>
    </source>
</evidence>
<evidence type="ECO:0000256" key="3">
    <source>
        <dbReference type="ARBA" id="ARBA00022695"/>
    </source>
</evidence>
<evidence type="ECO:0000313" key="9">
    <source>
        <dbReference type="Proteomes" id="UP001262754"/>
    </source>
</evidence>
<keyword evidence="4" id="KW-0235">DNA replication</keyword>
<proteinExistence type="inferred from homology"/>
<dbReference type="InterPro" id="IPR008921">
    <property type="entry name" value="DNA_pol3_clamp-load_cplx_C"/>
</dbReference>
<sequence length="350" mass="37541">MILSKRPDVERFLRDPAADIRAVVIYGRDRGVVRDRADQLANKLFERPDDPFDTAQLTESDLDSQAGKLEDELSALSMMGGRRLVRLRLTGEKGGPDKQAAEALTRHVEGQLNPDAFFLIEAGALGRDSTLRKVAEKAAGAAVIPCYEDEAGDLARLARETLAKDKVSLNGEALDLFVSRLPKERGVARAEVERLALYLGPGSGVVATPADLTDFLGVEPEASLGDAAIDAFGGRIGPAQAGLRRAAAEGEGGPAAVRAMGYHLGRLRRTLTLHKNGVDLAAAAKASGVFWKSEREFLRQARAWTLDQLLMVQAEVLAADKACKTSGSPDQLISERLALQIAGKARRLGL</sequence>
<dbReference type="Gene3D" id="3.40.50.300">
    <property type="entry name" value="P-loop containing nucleotide triphosphate hydrolases"/>
    <property type="match status" value="1"/>
</dbReference>
<evidence type="ECO:0000256" key="7">
    <source>
        <dbReference type="ARBA" id="ARBA00049244"/>
    </source>
</evidence>
<dbReference type="SUPFAM" id="SSF52540">
    <property type="entry name" value="P-loop containing nucleoside triphosphate hydrolases"/>
    <property type="match status" value="1"/>
</dbReference>
<organism evidence="8 9">
    <name type="scientific">Caulobacter rhizosphaerae</name>
    <dbReference type="NCBI Taxonomy" id="2010972"/>
    <lineage>
        <taxon>Bacteria</taxon>
        <taxon>Pseudomonadati</taxon>
        <taxon>Pseudomonadota</taxon>
        <taxon>Alphaproteobacteria</taxon>
        <taxon>Caulobacterales</taxon>
        <taxon>Caulobacteraceae</taxon>
        <taxon>Caulobacter</taxon>
    </lineage>
</organism>
<evidence type="ECO:0000256" key="4">
    <source>
        <dbReference type="ARBA" id="ARBA00022705"/>
    </source>
</evidence>
<comment type="caution">
    <text evidence="8">The sequence shown here is derived from an EMBL/GenBank/DDBJ whole genome shotgun (WGS) entry which is preliminary data.</text>
</comment>
<dbReference type="GO" id="GO:0003887">
    <property type="term" value="F:DNA-directed DNA polymerase activity"/>
    <property type="evidence" value="ECO:0007669"/>
    <property type="project" value="UniProtKB-EC"/>
</dbReference>
<dbReference type="Gene3D" id="1.20.272.10">
    <property type="match status" value="1"/>
</dbReference>
<dbReference type="InterPro" id="IPR005790">
    <property type="entry name" value="DNA_polIII_delta"/>
</dbReference>
<keyword evidence="9" id="KW-1185">Reference proteome</keyword>
<dbReference type="Proteomes" id="UP001262754">
    <property type="component" value="Unassembled WGS sequence"/>
</dbReference>